<dbReference type="RefSeq" id="WP_162844687.1">
    <property type="nucleotide sequence ID" value="NZ_FOIR01000001.1"/>
</dbReference>
<evidence type="ECO:0000313" key="2">
    <source>
        <dbReference type="Proteomes" id="UP000199437"/>
    </source>
</evidence>
<organism evidence="1 2">
    <name type="scientific">Roseivirga pacifica</name>
    <dbReference type="NCBI Taxonomy" id="1267423"/>
    <lineage>
        <taxon>Bacteria</taxon>
        <taxon>Pseudomonadati</taxon>
        <taxon>Bacteroidota</taxon>
        <taxon>Cytophagia</taxon>
        <taxon>Cytophagales</taxon>
        <taxon>Roseivirgaceae</taxon>
        <taxon>Roseivirga</taxon>
    </lineage>
</organism>
<proteinExistence type="predicted"/>
<gene>
    <name evidence="1" type="ORF">SAMN05216290_1064</name>
</gene>
<protein>
    <submittedName>
        <fullName evidence="1">Uncharacterized protein</fullName>
    </submittedName>
</protein>
<dbReference type="AlphaFoldDB" id="A0A1I0NBC9"/>
<name>A0A1I0NBC9_9BACT</name>
<dbReference type="STRING" id="1267423.SAMN05216290_1064"/>
<sequence>MELKKSTLSLDPTTYKSGWEKSQQEFEAYLQSQYKLKTRQAIQKLKKGETFLDAIEAA</sequence>
<dbReference type="EMBL" id="FOIR01000001">
    <property type="protein sequence ID" value="SEV98444.1"/>
    <property type="molecule type" value="Genomic_DNA"/>
</dbReference>
<reference evidence="2" key="1">
    <citation type="submission" date="2016-10" db="EMBL/GenBank/DDBJ databases">
        <authorList>
            <person name="Varghese N."/>
            <person name="Submissions S."/>
        </authorList>
    </citation>
    <scope>NUCLEOTIDE SEQUENCE [LARGE SCALE GENOMIC DNA]</scope>
    <source>
        <strain evidence="2">CGMCC 1.12402</strain>
    </source>
</reference>
<accession>A0A1I0NBC9</accession>
<evidence type="ECO:0000313" key="1">
    <source>
        <dbReference type="EMBL" id="SEV98444.1"/>
    </source>
</evidence>
<dbReference type="Proteomes" id="UP000199437">
    <property type="component" value="Unassembled WGS sequence"/>
</dbReference>
<keyword evidence="2" id="KW-1185">Reference proteome</keyword>
<dbReference type="GeneID" id="99988768"/>